<name>A0A2K2FWG8_9SPHN</name>
<dbReference type="EMBL" id="LYMM01000058">
    <property type="protein sequence ID" value="PNU03131.1"/>
    <property type="molecule type" value="Genomic_DNA"/>
</dbReference>
<evidence type="ECO:0000313" key="1">
    <source>
        <dbReference type="EMBL" id="PNU03131.1"/>
    </source>
</evidence>
<protein>
    <submittedName>
        <fullName evidence="1">Uncharacterized protein</fullName>
    </submittedName>
</protein>
<evidence type="ECO:0000313" key="2">
    <source>
        <dbReference type="Proteomes" id="UP000236327"/>
    </source>
</evidence>
<organism evidence="1 2">
    <name type="scientific">Novosphingobium guangzhouense</name>
    <dbReference type="NCBI Taxonomy" id="1850347"/>
    <lineage>
        <taxon>Bacteria</taxon>
        <taxon>Pseudomonadati</taxon>
        <taxon>Pseudomonadota</taxon>
        <taxon>Alphaproteobacteria</taxon>
        <taxon>Sphingomonadales</taxon>
        <taxon>Sphingomonadaceae</taxon>
        <taxon>Novosphingobium</taxon>
    </lineage>
</organism>
<comment type="caution">
    <text evidence="1">The sequence shown here is derived from an EMBL/GenBank/DDBJ whole genome shotgun (WGS) entry which is preliminary data.</text>
</comment>
<dbReference type="Proteomes" id="UP000236327">
    <property type="component" value="Unassembled WGS sequence"/>
</dbReference>
<accession>A0A2K2FWG8</accession>
<dbReference type="RefSeq" id="WP_103098101.1">
    <property type="nucleotide sequence ID" value="NZ_LYMM01000058.1"/>
</dbReference>
<proteinExistence type="predicted"/>
<dbReference type="AlphaFoldDB" id="A0A2K2FWG8"/>
<sequence>MDEAFTQILGELDDAFRRLEAVVAPPRVVADGDGYRVRYQEQSFEQMLLMKFARYISGCRAAVLLSEHGFCQEQGAIQRILDDIDEDVMFLVIGRQGDWTQRHDTYVDDFWAEEPKSMVPRVKIRAYIHNAFGEDPSTAIEASRKLFKAYSGYIHSNAVAVIDMCSGEPLRFDLDGTSDNPLYRDSEDDLWNIFFRGLTMAYFVASGIGDEAVAAERMASKRAFEQAYAYRLFPDGIAPGDA</sequence>
<dbReference type="OrthoDB" id="8561916at2"/>
<keyword evidence="2" id="KW-1185">Reference proteome</keyword>
<reference evidence="1 2" key="1">
    <citation type="submission" date="2016-05" db="EMBL/GenBank/DDBJ databases">
        <title>Complete genome sequence of Novosphingobium guangzhouense SA925(T).</title>
        <authorList>
            <person name="Sha S."/>
        </authorList>
    </citation>
    <scope>NUCLEOTIDE SEQUENCE [LARGE SCALE GENOMIC DNA]</scope>
    <source>
        <strain evidence="1 2">SA925</strain>
    </source>
</reference>
<gene>
    <name evidence="1" type="ORF">A8V01_24930</name>
</gene>